<dbReference type="OrthoDB" id="2499463at2759"/>
<evidence type="ECO:0000256" key="6">
    <source>
        <dbReference type="ARBA" id="ARBA00034617"/>
    </source>
</evidence>
<evidence type="ECO:0000259" key="8">
    <source>
        <dbReference type="PROSITE" id="PS51192"/>
    </source>
</evidence>
<comment type="catalytic activity">
    <reaction evidence="6">
        <text>Couples ATP hydrolysis with the unwinding of duplex DNA by translocating in the 3'-5' direction.</text>
        <dbReference type="EC" id="5.6.2.4"/>
    </reaction>
</comment>
<dbReference type="Pfam" id="PF00271">
    <property type="entry name" value="Helicase_C"/>
    <property type="match status" value="1"/>
</dbReference>
<dbReference type="EMBL" id="MLYV02001159">
    <property type="protein sequence ID" value="PSR72535.1"/>
    <property type="molecule type" value="Genomic_DNA"/>
</dbReference>
<evidence type="ECO:0000256" key="5">
    <source>
        <dbReference type="ARBA" id="ARBA00023235"/>
    </source>
</evidence>
<evidence type="ECO:0000256" key="7">
    <source>
        <dbReference type="ARBA" id="ARBA00034808"/>
    </source>
</evidence>
<dbReference type="CDD" id="cd18787">
    <property type="entry name" value="SF2_C_DEAD"/>
    <property type="match status" value="1"/>
</dbReference>
<dbReference type="GO" id="GO:0006310">
    <property type="term" value="P:DNA recombination"/>
    <property type="evidence" value="ECO:0007669"/>
    <property type="project" value="TreeGrafter"/>
</dbReference>
<evidence type="ECO:0000256" key="2">
    <source>
        <dbReference type="ARBA" id="ARBA00022741"/>
    </source>
</evidence>
<keyword evidence="2" id="KW-0547">Nucleotide-binding</keyword>
<dbReference type="GO" id="GO:0003677">
    <property type="term" value="F:DNA binding"/>
    <property type="evidence" value="ECO:0007669"/>
    <property type="project" value="UniProtKB-KW"/>
</dbReference>
<keyword evidence="5" id="KW-0413">Isomerase</keyword>
<keyword evidence="11" id="KW-1185">Reference proteome</keyword>
<dbReference type="GO" id="GO:0009378">
    <property type="term" value="F:four-way junction helicase activity"/>
    <property type="evidence" value="ECO:0007669"/>
    <property type="project" value="TreeGrafter"/>
</dbReference>
<dbReference type="GO" id="GO:0006281">
    <property type="term" value="P:DNA repair"/>
    <property type="evidence" value="ECO:0007669"/>
    <property type="project" value="TreeGrafter"/>
</dbReference>
<feature type="domain" description="Helicase C-terminal" evidence="9">
    <location>
        <begin position="273"/>
        <end position="418"/>
    </location>
</feature>
<dbReference type="InterPro" id="IPR011545">
    <property type="entry name" value="DEAD/DEAH_box_helicase_dom"/>
</dbReference>
<evidence type="ECO:0000259" key="9">
    <source>
        <dbReference type="PROSITE" id="PS51194"/>
    </source>
</evidence>
<reference evidence="10 11" key="1">
    <citation type="submission" date="2018-02" db="EMBL/GenBank/DDBJ databases">
        <title>Genome sequence of the basidiomycete white-rot fungus Phlebia centrifuga.</title>
        <authorList>
            <person name="Granchi Z."/>
            <person name="Peng M."/>
            <person name="de Vries R.P."/>
            <person name="Hilden K."/>
            <person name="Makela M.R."/>
            <person name="Grigoriev I."/>
            <person name="Riley R."/>
        </authorList>
    </citation>
    <scope>NUCLEOTIDE SEQUENCE [LARGE SCALE GENOMIC DNA]</scope>
    <source>
        <strain evidence="10 11">FBCC195</strain>
    </source>
</reference>
<dbReference type="SMART" id="SM00487">
    <property type="entry name" value="DEXDc"/>
    <property type="match status" value="1"/>
</dbReference>
<evidence type="ECO:0000256" key="4">
    <source>
        <dbReference type="ARBA" id="ARBA00023125"/>
    </source>
</evidence>
<evidence type="ECO:0000256" key="1">
    <source>
        <dbReference type="ARBA" id="ARBA00005446"/>
    </source>
</evidence>
<dbReference type="PROSITE" id="PS51192">
    <property type="entry name" value="HELICASE_ATP_BIND_1"/>
    <property type="match status" value="1"/>
</dbReference>
<keyword evidence="4" id="KW-0238">DNA-binding</keyword>
<evidence type="ECO:0000256" key="3">
    <source>
        <dbReference type="ARBA" id="ARBA00022840"/>
    </source>
</evidence>
<gene>
    <name evidence="10" type="ORF">PHLCEN_2v11605</name>
</gene>
<dbReference type="GO" id="GO:0043138">
    <property type="term" value="F:3'-5' DNA helicase activity"/>
    <property type="evidence" value="ECO:0007669"/>
    <property type="project" value="UniProtKB-EC"/>
</dbReference>
<dbReference type="STRING" id="98765.A0A2R6NJH0"/>
<dbReference type="AlphaFoldDB" id="A0A2R6NJH0"/>
<dbReference type="InterPro" id="IPR001650">
    <property type="entry name" value="Helicase_C-like"/>
</dbReference>
<dbReference type="Gene3D" id="3.40.50.300">
    <property type="entry name" value="P-loop containing nucleotide triphosphate hydrolases"/>
    <property type="match status" value="2"/>
</dbReference>
<dbReference type="Pfam" id="PF00270">
    <property type="entry name" value="DEAD"/>
    <property type="match status" value="1"/>
</dbReference>
<dbReference type="GO" id="GO:0005694">
    <property type="term" value="C:chromosome"/>
    <property type="evidence" value="ECO:0007669"/>
    <property type="project" value="TreeGrafter"/>
</dbReference>
<protein>
    <recommendedName>
        <fullName evidence="7">DNA 3'-5' helicase</fullName>
        <ecNumber evidence="7">5.6.2.4</ecNumber>
    </recommendedName>
</protein>
<dbReference type="PANTHER" id="PTHR13710:SF105">
    <property type="entry name" value="ATP-DEPENDENT DNA HELICASE Q1"/>
    <property type="match status" value="1"/>
</dbReference>
<comment type="similarity">
    <text evidence="1">Belongs to the helicase family. RecQ subfamily.</text>
</comment>
<proteinExistence type="inferred from homology"/>
<organism evidence="10 11">
    <name type="scientific">Hermanssonia centrifuga</name>
    <dbReference type="NCBI Taxonomy" id="98765"/>
    <lineage>
        <taxon>Eukaryota</taxon>
        <taxon>Fungi</taxon>
        <taxon>Dikarya</taxon>
        <taxon>Basidiomycota</taxon>
        <taxon>Agaricomycotina</taxon>
        <taxon>Agaricomycetes</taxon>
        <taxon>Polyporales</taxon>
        <taxon>Meruliaceae</taxon>
        <taxon>Hermanssonia</taxon>
    </lineage>
</organism>
<dbReference type="EC" id="5.6.2.4" evidence="7"/>
<dbReference type="SUPFAM" id="SSF52540">
    <property type="entry name" value="P-loop containing nucleoside triphosphate hydrolases"/>
    <property type="match status" value="1"/>
</dbReference>
<comment type="caution">
    <text evidence="10">The sequence shown here is derived from an EMBL/GenBank/DDBJ whole genome shotgun (WGS) entry which is preliminary data.</text>
</comment>
<accession>A0A2R6NJH0</accession>
<dbReference type="GO" id="GO:0005737">
    <property type="term" value="C:cytoplasm"/>
    <property type="evidence" value="ECO:0007669"/>
    <property type="project" value="TreeGrafter"/>
</dbReference>
<evidence type="ECO:0000313" key="11">
    <source>
        <dbReference type="Proteomes" id="UP000186601"/>
    </source>
</evidence>
<dbReference type="GO" id="GO:0005524">
    <property type="term" value="F:ATP binding"/>
    <property type="evidence" value="ECO:0007669"/>
    <property type="project" value="UniProtKB-KW"/>
</dbReference>
<feature type="domain" description="Helicase ATP-binding" evidence="8">
    <location>
        <begin position="59"/>
        <end position="233"/>
    </location>
</feature>
<dbReference type="Proteomes" id="UP000186601">
    <property type="component" value="Unassembled WGS sequence"/>
</dbReference>
<dbReference type="InterPro" id="IPR014001">
    <property type="entry name" value="Helicase_ATP-bd"/>
</dbReference>
<dbReference type="PROSITE" id="PS51194">
    <property type="entry name" value="HELICASE_CTER"/>
    <property type="match status" value="1"/>
</dbReference>
<dbReference type="InterPro" id="IPR027417">
    <property type="entry name" value="P-loop_NTPase"/>
</dbReference>
<name>A0A2R6NJH0_9APHY</name>
<sequence length="512" mass="58132">MPMPTAAKTPCPVSLLAKTRENAERTGNYSSAHTRQLVTQEIKKRCDGKTPYGWQLDVAEALLLRLDSIVIAGTGAGKTLPFVMPLLADQTDNKKIIIVSPLDELEYDQAERFKKMGIRAAAVNSQVWDKQLHKDILENKYQILITSPEMLLEHTEFSKLIRAADFMKDVLCIIIDEAHCISQWGSDFRPKYGELEKLRSYVALNVPILATSATFTPTVLADIQIKLRYSPERTYLLNLGNDRHNITPLVIQMKGAAKDFAALDFVVDEAFADPPQALVRTLIYVNSKDLAHDTWAHLSNQLPTHLQDQIAYIHAGRSPRAKKLTMEQFRNGKIKILCATEVAGMGLDIPDIDRVVQYMLPKTLNEWIQHYGRAGRNGQPAIAILLVEPSAFKLRKIKIKKENPDKSTSANTRGKRRIPIEDAVDNTDLDEDEHQINDTDELSHDVREESKIEAHLAYQKQVEDGLRKWLDTILCRRVIQDEYFQNPPACRRMQFILCNNCLRVIMILTVFP</sequence>
<keyword evidence="3" id="KW-0067">ATP-binding</keyword>
<dbReference type="SMART" id="SM00490">
    <property type="entry name" value="HELICc"/>
    <property type="match status" value="1"/>
</dbReference>
<dbReference type="PANTHER" id="PTHR13710">
    <property type="entry name" value="DNA HELICASE RECQ FAMILY MEMBER"/>
    <property type="match status" value="1"/>
</dbReference>
<evidence type="ECO:0000313" key="10">
    <source>
        <dbReference type="EMBL" id="PSR72535.1"/>
    </source>
</evidence>